<protein>
    <submittedName>
        <fullName evidence="2">Uncharacterized protein</fullName>
    </submittedName>
</protein>
<accession>A0A1I5HB83</accession>
<dbReference type="Proteomes" id="UP000198968">
    <property type="component" value="Unassembled WGS sequence"/>
</dbReference>
<organism evidence="2 3">
    <name type="scientific">Candidatus Pantoea varia</name>
    <dbReference type="NCBI Taxonomy" id="1881036"/>
    <lineage>
        <taxon>Bacteria</taxon>
        <taxon>Pseudomonadati</taxon>
        <taxon>Pseudomonadota</taxon>
        <taxon>Gammaproteobacteria</taxon>
        <taxon>Enterobacterales</taxon>
        <taxon>Erwiniaceae</taxon>
        <taxon>Pantoea</taxon>
    </lineage>
</organism>
<evidence type="ECO:0000256" key="1">
    <source>
        <dbReference type="SAM" id="Phobius"/>
    </source>
</evidence>
<evidence type="ECO:0000313" key="2">
    <source>
        <dbReference type="EMBL" id="SFO45552.1"/>
    </source>
</evidence>
<dbReference type="AlphaFoldDB" id="A0A1I5HB83"/>
<dbReference type="EMBL" id="FOVG01000006">
    <property type="protein sequence ID" value="SFO45552.1"/>
    <property type="molecule type" value="Genomic_DNA"/>
</dbReference>
<gene>
    <name evidence="2" type="ORF">SAMN05428971_4063</name>
</gene>
<proteinExistence type="predicted"/>
<name>A0A1I5HB83_9GAMM</name>
<feature type="transmembrane region" description="Helical" evidence="1">
    <location>
        <begin position="42"/>
        <end position="60"/>
    </location>
</feature>
<reference evidence="3" key="1">
    <citation type="submission" date="2016-10" db="EMBL/GenBank/DDBJ databases">
        <authorList>
            <person name="Varghese N."/>
            <person name="Submissions S."/>
        </authorList>
    </citation>
    <scope>NUCLEOTIDE SEQUENCE [LARGE SCALE GENOMIC DNA]</scope>
    <source>
        <strain evidence="3">OV426</strain>
    </source>
</reference>
<keyword evidence="3" id="KW-1185">Reference proteome</keyword>
<sequence length="180" mass="20022">MAGSIENYAGTGVFIIAERLYSRDAPNWHGVGASMVQIHKRLLLPFFLGALYLITGYFSLQEVLQYANSGHSGVITDMRSYLVAPLLCALLWLLVYLVAWWGFRKIALLSVAKETAFQALFFLANILCLAGLTVLSFPGQKAALNDVQLMQVDVTDFAWVYLLTAAITLVVFALIRRKWA</sequence>
<feature type="transmembrane region" description="Helical" evidence="1">
    <location>
        <begin position="115"/>
        <end position="137"/>
    </location>
</feature>
<keyword evidence="1" id="KW-0472">Membrane</keyword>
<keyword evidence="1" id="KW-0812">Transmembrane</keyword>
<feature type="transmembrane region" description="Helical" evidence="1">
    <location>
        <begin position="80"/>
        <end position="103"/>
    </location>
</feature>
<dbReference type="RefSeq" id="WP_254772505.1">
    <property type="nucleotide sequence ID" value="NZ_FOVG01000006.1"/>
</dbReference>
<feature type="transmembrane region" description="Helical" evidence="1">
    <location>
        <begin position="157"/>
        <end position="175"/>
    </location>
</feature>
<keyword evidence="1" id="KW-1133">Transmembrane helix</keyword>
<evidence type="ECO:0000313" key="3">
    <source>
        <dbReference type="Proteomes" id="UP000198968"/>
    </source>
</evidence>